<name>A0A139WA32_TRICA</name>
<reference evidence="1 2" key="2">
    <citation type="journal article" date="2010" name="Nucleic Acids Res.">
        <title>BeetleBase in 2010: revisions to provide comprehensive genomic information for Tribolium castaneum.</title>
        <authorList>
            <person name="Kim H.S."/>
            <person name="Murphy T."/>
            <person name="Xia J."/>
            <person name="Caragea D."/>
            <person name="Park Y."/>
            <person name="Beeman R.W."/>
            <person name="Lorenzen M.D."/>
            <person name="Butcher S."/>
            <person name="Manak J.R."/>
            <person name="Brown S.J."/>
        </authorList>
    </citation>
    <scope>NUCLEOTIDE SEQUENCE [LARGE SCALE GENOMIC DNA]</scope>
    <source>
        <strain evidence="1 2">Georgia GA2</strain>
    </source>
</reference>
<dbReference type="EMBL" id="KQ971675">
    <property type="protein sequence ID" value="KYB24769.1"/>
    <property type="molecule type" value="Genomic_DNA"/>
</dbReference>
<dbReference type="AlphaFoldDB" id="A0A139WA32"/>
<dbReference type="Proteomes" id="UP000007266">
    <property type="component" value="Unassembled WGS sequence"/>
</dbReference>
<organism evidence="1 2">
    <name type="scientific">Tribolium castaneum</name>
    <name type="common">Red flour beetle</name>
    <dbReference type="NCBI Taxonomy" id="7070"/>
    <lineage>
        <taxon>Eukaryota</taxon>
        <taxon>Metazoa</taxon>
        <taxon>Ecdysozoa</taxon>
        <taxon>Arthropoda</taxon>
        <taxon>Hexapoda</taxon>
        <taxon>Insecta</taxon>
        <taxon>Pterygota</taxon>
        <taxon>Neoptera</taxon>
        <taxon>Endopterygota</taxon>
        <taxon>Coleoptera</taxon>
        <taxon>Polyphaga</taxon>
        <taxon>Cucujiformia</taxon>
        <taxon>Tenebrionidae</taxon>
        <taxon>Tenebrionidae incertae sedis</taxon>
        <taxon>Tribolium</taxon>
    </lineage>
</organism>
<proteinExistence type="predicted"/>
<evidence type="ECO:0000313" key="2">
    <source>
        <dbReference type="Proteomes" id="UP000007266"/>
    </source>
</evidence>
<sequence>MSRWRKLKAKSYRSFDYRSSTSSLSTSEPEQICTTEFSLSRYVWFYFAL</sequence>
<protein>
    <submittedName>
        <fullName evidence="1">Uncharacterized protein</fullName>
    </submittedName>
</protein>
<gene>
    <name evidence="1" type="primary">AUGUSTUS-3.0.2_34939</name>
    <name evidence="1" type="ORF">TcasGA2_TC034939</name>
</gene>
<accession>A0A139WA32</accession>
<evidence type="ECO:0000313" key="1">
    <source>
        <dbReference type="EMBL" id="KYB24769.1"/>
    </source>
</evidence>
<dbReference type="InParanoid" id="A0A139WA32"/>
<keyword evidence="2" id="KW-1185">Reference proteome</keyword>
<reference evidence="1 2" key="1">
    <citation type="journal article" date="2008" name="Nature">
        <title>The genome of the model beetle and pest Tribolium castaneum.</title>
        <authorList>
            <consortium name="Tribolium Genome Sequencing Consortium"/>
            <person name="Richards S."/>
            <person name="Gibbs R.A."/>
            <person name="Weinstock G.M."/>
            <person name="Brown S.J."/>
            <person name="Denell R."/>
            <person name="Beeman R.W."/>
            <person name="Gibbs R."/>
            <person name="Beeman R.W."/>
            <person name="Brown S.J."/>
            <person name="Bucher G."/>
            <person name="Friedrich M."/>
            <person name="Grimmelikhuijzen C.J."/>
            <person name="Klingler M."/>
            <person name="Lorenzen M."/>
            <person name="Richards S."/>
            <person name="Roth S."/>
            <person name="Schroder R."/>
            <person name="Tautz D."/>
            <person name="Zdobnov E.M."/>
            <person name="Muzny D."/>
            <person name="Gibbs R.A."/>
            <person name="Weinstock G.M."/>
            <person name="Attaway T."/>
            <person name="Bell S."/>
            <person name="Buhay C.J."/>
            <person name="Chandrabose M.N."/>
            <person name="Chavez D."/>
            <person name="Clerk-Blankenburg K.P."/>
            <person name="Cree A."/>
            <person name="Dao M."/>
            <person name="Davis C."/>
            <person name="Chacko J."/>
            <person name="Dinh H."/>
            <person name="Dugan-Rocha S."/>
            <person name="Fowler G."/>
            <person name="Garner T.T."/>
            <person name="Garnes J."/>
            <person name="Gnirke A."/>
            <person name="Hawes A."/>
            <person name="Hernandez J."/>
            <person name="Hines S."/>
            <person name="Holder M."/>
            <person name="Hume J."/>
            <person name="Jhangiani S.N."/>
            <person name="Joshi V."/>
            <person name="Khan Z.M."/>
            <person name="Jackson L."/>
            <person name="Kovar C."/>
            <person name="Kowis A."/>
            <person name="Lee S."/>
            <person name="Lewis L.R."/>
            <person name="Margolis J."/>
            <person name="Morgan M."/>
            <person name="Nazareth L.V."/>
            <person name="Nguyen N."/>
            <person name="Okwuonu G."/>
            <person name="Parker D."/>
            <person name="Richards S."/>
            <person name="Ruiz S.J."/>
            <person name="Santibanez J."/>
            <person name="Savard J."/>
            <person name="Scherer S.E."/>
            <person name="Schneider B."/>
            <person name="Sodergren E."/>
            <person name="Tautz D."/>
            <person name="Vattahil S."/>
            <person name="Villasana D."/>
            <person name="White C.S."/>
            <person name="Wright R."/>
            <person name="Park Y."/>
            <person name="Beeman R.W."/>
            <person name="Lord J."/>
            <person name="Oppert B."/>
            <person name="Lorenzen M."/>
            <person name="Brown S."/>
            <person name="Wang L."/>
            <person name="Savard J."/>
            <person name="Tautz D."/>
            <person name="Richards S."/>
            <person name="Weinstock G."/>
            <person name="Gibbs R.A."/>
            <person name="Liu Y."/>
            <person name="Worley K."/>
            <person name="Weinstock G."/>
            <person name="Elsik C.G."/>
            <person name="Reese J.T."/>
            <person name="Elhaik E."/>
            <person name="Landan G."/>
            <person name="Graur D."/>
            <person name="Arensburger P."/>
            <person name="Atkinson P."/>
            <person name="Beeman R.W."/>
            <person name="Beidler J."/>
            <person name="Brown S.J."/>
            <person name="Demuth J.P."/>
            <person name="Drury D.W."/>
            <person name="Du Y.Z."/>
            <person name="Fujiwara H."/>
            <person name="Lorenzen M."/>
            <person name="Maselli V."/>
            <person name="Osanai M."/>
            <person name="Park Y."/>
            <person name="Robertson H.M."/>
            <person name="Tu Z."/>
            <person name="Wang J.J."/>
            <person name="Wang S."/>
            <person name="Richards S."/>
            <person name="Song H."/>
            <person name="Zhang L."/>
            <person name="Sodergren E."/>
            <person name="Werner D."/>
            <person name="Stanke M."/>
            <person name="Morgenstern B."/>
            <person name="Solovyev V."/>
            <person name="Kosarev P."/>
            <person name="Brown G."/>
            <person name="Chen H.C."/>
            <person name="Ermolaeva O."/>
            <person name="Hlavina W."/>
            <person name="Kapustin Y."/>
            <person name="Kiryutin B."/>
            <person name="Kitts P."/>
            <person name="Maglott D."/>
            <person name="Pruitt K."/>
            <person name="Sapojnikov V."/>
            <person name="Souvorov A."/>
            <person name="Mackey A.J."/>
            <person name="Waterhouse R.M."/>
            <person name="Wyder S."/>
            <person name="Zdobnov E.M."/>
            <person name="Zdobnov E.M."/>
            <person name="Wyder S."/>
            <person name="Kriventseva E.V."/>
            <person name="Kadowaki T."/>
            <person name="Bork P."/>
            <person name="Aranda M."/>
            <person name="Bao R."/>
            <person name="Beermann A."/>
            <person name="Berns N."/>
            <person name="Bolognesi R."/>
            <person name="Bonneton F."/>
            <person name="Bopp D."/>
            <person name="Brown S.J."/>
            <person name="Bucher G."/>
            <person name="Butts T."/>
            <person name="Chaumot A."/>
            <person name="Denell R.E."/>
            <person name="Ferrier D.E."/>
            <person name="Friedrich M."/>
            <person name="Gordon C.M."/>
            <person name="Jindra M."/>
            <person name="Klingler M."/>
            <person name="Lan Q."/>
            <person name="Lattorff H.M."/>
            <person name="Laudet V."/>
            <person name="von Levetsow C."/>
            <person name="Liu Z."/>
            <person name="Lutz R."/>
            <person name="Lynch J.A."/>
            <person name="da Fonseca R.N."/>
            <person name="Posnien N."/>
            <person name="Reuter R."/>
            <person name="Roth S."/>
            <person name="Savard J."/>
            <person name="Schinko J.B."/>
            <person name="Schmitt C."/>
            <person name="Schoppmeier M."/>
            <person name="Schroder R."/>
            <person name="Shippy T.D."/>
            <person name="Simonnet F."/>
            <person name="Marques-Souza H."/>
            <person name="Tautz D."/>
            <person name="Tomoyasu Y."/>
            <person name="Trauner J."/>
            <person name="Van der Zee M."/>
            <person name="Vervoort M."/>
            <person name="Wittkopp N."/>
            <person name="Wimmer E.A."/>
            <person name="Yang X."/>
            <person name="Jones A.K."/>
            <person name="Sattelle D.B."/>
            <person name="Ebert P.R."/>
            <person name="Nelson D."/>
            <person name="Scott J.G."/>
            <person name="Beeman R.W."/>
            <person name="Muthukrishnan S."/>
            <person name="Kramer K.J."/>
            <person name="Arakane Y."/>
            <person name="Beeman R.W."/>
            <person name="Zhu Q."/>
            <person name="Hogenkamp D."/>
            <person name="Dixit R."/>
            <person name="Oppert B."/>
            <person name="Jiang H."/>
            <person name="Zou Z."/>
            <person name="Marshall J."/>
            <person name="Elpidina E."/>
            <person name="Vinokurov K."/>
            <person name="Oppert C."/>
            <person name="Zou Z."/>
            <person name="Evans J."/>
            <person name="Lu Z."/>
            <person name="Zhao P."/>
            <person name="Sumathipala N."/>
            <person name="Altincicek B."/>
            <person name="Vilcinskas A."/>
            <person name="Williams M."/>
            <person name="Hultmark D."/>
            <person name="Hetru C."/>
            <person name="Jiang H."/>
            <person name="Grimmelikhuijzen C.J."/>
            <person name="Hauser F."/>
            <person name="Cazzamali G."/>
            <person name="Williamson M."/>
            <person name="Park Y."/>
            <person name="Li B."/>
            <person name="Tanaka Y."/>
            <person name="Predel R."/>
            <person name="Neupert S."/>
            <person name="Schachtner J."/>
            <person name="Verleyen P."/>
            <person name="Raible F."/>
            <person name="Bork P."/>
            <person name="Friedrich M."/>
            <person name="Walden K.K."/>
            <person name="Robertson H.M."/>
            <person name="Angeli S."/>
            <person name="Foret S."/>
            <person name="Bucher G."/>
            <person name="Schuetz S."/>
            <person name="Maleszka R."/>
            <person name="Wimmer E.A."/>
            <person name="Beeman R.W."/>
            <person name="Lorenzen M."/>
            <person name="Tomoyasu Y."/>
            <person name="Miller S.C."/>
            <person name="Grossmann D."/>
            <person name="Bucher G."/>
        </authorList>
    </citation>
    <scope>NUCLEOTIDE SEQUENCE [LARGE SCALE GENOMIC DNA]</scope>
    <source>
        <strain evidence="1 2">Georgia GA2</strain>
    </source>
</reference>